<gene>
    <name evidence="5" type="ORF">EIP91_003379</name>
</gene>
<evidence type="ECO:0000256" key="2">
    <source>
        <dbReference type="ARBA" id="ARBA00022857"/>
    </source>
</evidence>
<dbReference type="Proteomes" id="UP000292702">
    <property type="component" value="Unassembled WGS sequence"/>
</dbReference>
<evidence type="ECO:0000256" key="1">
    <source>
        <dbReference type="ARBA" id="ARBA00006328"/>
    </source>
</evidence>
<organism evidence="5 6">
    <name type="scientific">Steccherinum ochraceum</name>
    <dbReference type="NCBI Taxonomy" id="92696"/>
    <lineage>
        <taxon>Eukaryota</taxon>
        <taxon>Fungi</taxon>
        <taxon>Dikarya</taxon>
        <taxon>Basidiomycota</taxon>
        <taxon>Agaricomycotina</taxon>
        <taxon>Agaricomycetes</taxon>
        <taxon>Polyporales</taxon>
        <taxon>Steccherinaceae</taxon>
        <taxon>Steccherinum</taxon>
    </lineage>
</organism>
<dbReference type="Gene3D" id="3.90.25.10">
    <property type="entry name" value="UDP-galactose 4-epimerase, domain 1"/>
    <property type="match status" value="1"/>
</dbReference>
<sequence>MSSAAPKTVAVIGATGNQGMSVVKSLLETYPVRAFTRSPEKLQSLASEQPRLSIAHVADLTDTVAIKTELKGVWALFVNTYSDYTQPIGAEEKQGRAIVDAARDAGVEWLVYSSLPQGFPFRSFEEKANVAKYAREVAKTSGLKNIFPELGWYMTNIYWNPPVQTADGVVEFRWSCVDETTVFGLISTQTDLGPIIKAILANPSEWEDADIPIVSEAYTVPQIAEIYGKVHNVKTRAVFSEHMVDNKPFPAWPIMGKALTEVGSWPAYKGREQELNVMSKKLFPGLKTWEQWLKENTLNVVKESK</sequence>
<keyword evidence="3" id="KW-0560">Oxidoreductase</keyword>
<name>A0A4R0RD44_9APHY</name>
<evidence type="ECO:0000256" key="3">
    <source>
        <dbReference type="ARBA" id="ARBA00023002"/>
    </source>
</evidence>
<comment type="similarity">
    <text evidence="1">Belongs to the NmrA-type oxidoreductase family.</text>
</comment>
<dbReference type="OrthoDB" id="419598at2759"/>
<dbReference type="PANTHER" id="PTHR42748">
    <property type="entry name" value="NITROGEN METABOLITE REPRESSION PROTEIN NMRA FAMILY MEMBER"/>
    <property type="match status" value="1"/>
</dbReference>
<reference evidence="5 6" key="1">
    <citation type="submission" date="2018-11" db="EMBL/GenBank/DDBJ databases">
        <title>Genome assembly of Steccherinum ochraceum LE-BIN_3174, the white-rot fungus of the Steccherinaceae family (The Residual Polyporoid clade, Polyporales, Basidiomycota).</title>
        <authorList>
            <person name="Fedorova T.V."/>
            <person name="Glazunova O.A."/>
            <person name="Landesman E.O."/>
            <person name="Moiseenko K.V."/>
            <person name="Psurtseva N.V."/>
            <person name="Savinova O.S."/>
            <person name="Shakhova N.V."/>
            <person name="Tyazhelova T.V."/>
            <person name="Vasina D.V."/>
        </authorList>
    </citation>
    <scope>NUCLEOTIDE SEQUENCE [LARGE SCALE GENOMIC DNA]</scope>
    <source>
        <strain evidence="5 6">LE-BIN_3174</strain>
    </source>
</reference>
<dbReference type="Pfam" id="PF05368">
    <property type="entry name" value="NmrA"/>
    <property type="match status" value="1"/>
</dbReference>
<keyword evidence="6" id="KW-1185">Reference proteome</keyword>
<dbReference type="STRING" id="92696.A0A4R0RD44"/>
<dbReference type="EMBL" id="RWJN01000205">
    <property type="protein sequence ID" value="TCD64966.1"/>
    <property type="molecule type" value="Genomic_DNA"/>
</dbReference>
<comment type="caution">
    <text evidence="5">The sequence shown here is derived from an EMBL/GenBank/DDBJ whole genome shotgun (WGS) entry which is preliminary data.</text>
</comment>
<evidence type="ECO:0000313" key="5">
    <source>
        <dbReference type="EMBL" id="TCD64966.1"/>
    </source>
</evidence>
<dbReference type="PANTHER" id="PTHR42748:SF30">
    <property type="entry name" value="NMRA-LIKE DOMAIN-CONTAINING PROTEIN"/>
    <property type="match status" value="1"/>
</dbReference>
<evidence type="ECO:0000259" key="4">
    <source>
        <dbReference type="Pfam" id="PF05368"/>
    </source>
</evidence>
<dbReference type="InterPro" id="IPR051164">
    <property type="entry name" value="NmrA-like_oxidored"/>
</dbReference>
<dbReference type="GO" id="GO:0005634">
    <property type="term" value="C:nucleus"/>
    <property type="evidence" value="ECO:0007669"/>
    <property type="project" value="TreeGrafter"/>
</dbReference>
<proteinExistence type="inferred from homology"/>
<protein>
    <recommendedName>
        <fullName evidence="4">NmrA-like domain-containing protein</fullName>
    </recommendedName>
</protein>
<dbReference type="SUPFAM" id="SSF51735">
    <property type="entry name" value="NAD(P)-binding Rossmann-fold domains"/>
    <property type="match status" value="1"/>
</dbReference>
<accession>A0A4R0RD44</accession>
<evidence type="ECO:0000313" key="6">
    <source>
        <dbReference type="Proteomes" id="UP000292702"/>
    </source>
</evidence>
<keyword evidence="2" id="KW-0521">NADP</keyword>
<feature type="domain" description="NmrA-like" evidence="4">
    <location>
        <begin position="7"/>
        <end position="293"/>
    </location>
</feature>
<dbReference type="InterPro" id="IPR008030">
    <property type="entry name" value="NmrA-like"/>
</dbReference>
<dbReference type="InterPro" id="IPR036291">
    <property type="entry name" value="NAD(P)-bd_dom_sf"/>
</dbReference>
<dbReference type="GO" id="GO:0016491">
    <property type="term" value="F:oxidoreductase activity"/>
    <property type="evidence" value="ECO:0007669"/>
    <property type="project" value="UniProtKB-KW"/>
</dbReference>
<dbReference type="Gene3D" id="3.40.50.720">
    <property type="entry name" value="NAD(P)-binding Rossmann-like Domain"/>
    <property type="match status" value="1"/>
</dbReference>
<dbReference type="AlphaFoldDB" id="A0A4R0RD44"/>